<dbReference type="Proteomes" id="UP000677152">
    <property type="component" value="Chromosome"/>
</dbReference>
<feature type="compositionally biased region" description="Acidic residues" evidence="1">
    <location>
        <begin position="115"/>
        <end position="125"/>
    </location>
</feature>
<feature type="compositionally biased region" description="Basic and acidic residues" evidence="1">
    <location>
        <begin position="95"/>
        <end position="113"/>
    </location>
</feature>
<organism evidence="2 3">
    <name type="scientific">Actinosynnema pretiosum subsp. pretiosum</name>
    <dbReference type="NCBI Taxonomy" id="103721"/>
    <lineage>
        <taxon>Bacteria</taxon>
        <taxon>Bacillati</taxon>
        <taxon>Actinomycetota</taxon>
        <taxon>Actinomycetes</taxon>
        <taxon>Pseudonocardiales</taxon>
        <taxon>Pseudonocardiaceae</taxon>
        <taxon>Actinosynnema</taxon>
    </lineage>
</organism>
<evidence type="ECO:0000313" key="3">
    <source>
        <dbReference type="Proteomes" id="UP000677152"/>
    </source>
</evidence>
<proteinExistence type="predicted"/>
<reference evidence="2" key="1">
    <citation type="submission" date="2021-04" db="EMBL/GenBank/DDBJ databases">
        <title>Genomic sequence of Actinosynnema pretiosum subsp. pretiosum ATCC 31280 (C-14919).</title>
        <authorList>
            <person name="Bai L."/>
            <person name="Wang X."/>
            <person name="Xiao Y."/>
        </authorList>
    </citation>
    <scope>NUCLEOTIDE SEQUENCE</scope>
    <source>
        <strain evidence="2">ATCC 31280</strain>
    </source>
</reference>
<name>A0AA45L609_9PSEU</name>
<gene>
    <name evidence="2" type="ORF">KCV87_30805</name>
</gene>
<dbReference type="AlphaFoldDB" id="A0AA45L609"/>
<sequence>MQVQVNIDRSVQGGEKLTEFATSELETSLARFDGWVTRVEVHFTEETAAKGEDLRCAIEARPSGAQPVVVSHHASTAGEACVMAVKKLHKALDTRYSKAHDHKGADSIRHQDAGEPLDDVAEELTGEPLAK</sequence>
<evidence type="ECO:0000313" key="2">
    <source>
        <dbReference type="EMBL" id="QUF03713.1"/>
    </source>
</evidence>
<accession>A0AA45L609</accession>
<dbReference type="SUPFAM" id="SSF69754">
    <property type="entry name" value="Ribosome binding protein Y (YfiA homologue)"/>
    <property type="match status" value="1"/>
</dbReference>
<dbReference type="EMBL" id="CP073249">
    <property type="protein sequence ID" value="QUF03713.1"/>
    <property type="molecule type" value="Genomic_DNA"/>
</dbReference>
<evidence type="ECO:0000256" key="1">
    <source>
        <dbReference type="SAM" id="MobiDB-lite"/>
    </source>
</evidence>
<protein>
    <submittedName>
        <fullName evidence="2">HPF/RaiA family ribosome-associated protein</fullName>
    </submittedName>
</protein>
<feature type="region of interest" description="Disordered" evidence="1">
    <location>
        <begin position="95"/>
        <end position="131"/>
    </location>
</feature>
<dbReference type="InterPro" id="IPR036567">
    <property type="entry name" value="RHF-like"/>
</dbReference>